<evidence type="ECO:0000256" key="16">
    <source>
        <dbReference type="ARBA" id="ARBA00051245"/>
    </source>
</evidence>
<evidence type="ECO:0000256" key="17">
    <source>
        <dbReference type="SAM" id="MobiDB-lite"/>
    </source>
</evidence>
<dbReference type="InParanoid" id="C8XCB9"/>
<evidence type="ECO:0000256" key="18">
    <source>
        <dbReference type="SAM" id="Phobius"/>
    </source>
</evidence>
<dbReference type="InterPro" id="IPR005702">
    <property type="entry name" value="Wzc-like_C"/>
</dbReference>
<dbReference type="GO" id="GO:0004715">
    <property type="term" value="F:non-membrane spanning protein tyrosine kinase activity"/>
    <property type="evidence" value="ECO:0007669"/>
    <property type="project" value="UniProtKB-EC"/>
</dbReference>
<keyword evidence="10" id="KW-0547">Nucleotide-binding</keyword>
<dbReference type="GO" id="GO:0005524">
    <property type="term" value="F:ATP binding"/>
    <property type="evidence" value="ECO:0007669"/>
    <property type="project" value="UniProtKB-KW"/>
</dbReference>
<keyword evidence="12" id="KW-0067">ATP-binding</keyword>
<dbReference type="PANTHER" id="PTHR32309:SF13">
    <property type="entry name" value="FERRIC ENTEROBACTIN TRANSPORT PROTEIN FEPE"/>
    <property type="match status" value="1"/>
</dbReference>
<evidence type="ECO:0000256" key="11">
    <source>
        <dbReference type="ARBA" id="ARBA00022777"/>
    </source>
</evidence>
<keyword evidence="22" id="KW-1185">Reference proteome</keyword>
<name>C8XCB9_NAKMY</name>
<dbReference type="InterPro" id="IPR025669">
    <property type="entry name" value="AAA_dom"/>
</dbReference>
<feature type="domain" description="AAA" evidence="20">
    <location>
        <begin position="265"/>
        <end position="394"/>
    </location>
</feature>
<dbReference type="CDD" id="cd05387">
    <property type="entry name" value="BY-kinase"/>
    <property type="match status" value="1"/>
</dbReference>
<evidence type="ECO:0000256" key="3">
    <source>
        <dbReference type="ARBA" id="ARBA00007316"/>
    </source>
</evidence>
<keyword evidence="7" id="KW-0997">Cell inner membrane</keyword>
<evidence type="ECO:0000256" key="2">
    <source>
        <dbReference type="ARBA" id="ARBA00006683"/>
    </source>
</evidence>
<evidence type="ECO:0000256" key="1">
    <source>
        <dbReference type="ARBA" id="ARBA00004429"/>
    </source>
</evidence>
<keyword evidence="14 18" id="KW-0472">Membrane</keyword>
<protein>
    <recommendedName>
        <fullName evidence="5">non-specific protein-tyrosine kinase</fullName>
        <ecNumber evidence="5">2.7.10.2</ecNumber>
    </recommendedName>
</protein>
<dbReference type="FunFam" id="3.40.50.300:FF:000527">
    <property type="entry name" value="Tyrosine-protein kinase etk"/>
    <property type="match status" value="1"/>
</dbReference>
<comment type="similarity">
    <text evidence="3">Belongs to the CpsD/CapB family.</text>
</comment>
<dbReference type="GO" id="GO:0005886">
    <property type="term" value="C:plasma membrane"/>
    <property type="evidence" value="ECO:0007669"/>
    <property type="project" value="UniProtKB-SubCell"/>
</dbReference>
<evidence type="ECO:0000313" key="22">
    <source>
        <dbReference type="Proteomes" id="UP000002218"/>
    </source>
</evidence>
<evidence type="ECO:0000256" key="10">
    <source>
        <dbReference type="ARBA" id="ARBA00022741"/>
    </source>
</evidence>
<evidence type="ECO:0000259" key="20">
    <source>
        <dbReference type="Pfam" id="PF13614"/>
    </source>
</evidence>
<keyword evidence="11" id="KW-0418">Kinase</keyword>
<dbReference type="InterPro" id="IPR003856">
    <property type="entry name" value="LPS_length_determ_N"/>
</dbReference>
<dbReference type="HOGENOM" id="CLU_009912_4_1_11"/>
<dbReference type="EMBL" id="CP001737">
    <property type="protein sequence ID" value="ACV81513.1"/>
    <property type="molecule type" value="Genomic_DNA"/>
</dbReference>
<keyword evidence="8 21" id="KW-0808">Transferase</keyword>
<keyword evidence="9 18" id="KW-0812">Transmembrane</keyword>
<dbReference type="Proteomes" id="UP000002218">
    <property type="component" value="Chromosome"/>
</dbReference>
<dbReference type="InterPro" id="IPR027417">
    <property type="entry name" value="P-loop_NTPase"/>
</dbReference>
<reference evidence="22" key="1">
    <citation type="submission" date="2009-09" db="EMBL/GenBank/DDBJ databases">
        <title>The complete genome of Nakamurella multipartita DSM 44233.</title>
        <authorList>
            <consortium name="US DOE Joint Genome Institute (JGI-PGF)"/>
            <person name="Lucas S."/>
            <person name="Copeland A."/>
            <person name="Lapidus A."/>
            <person name="Glavina del Rio T."/>
            <person name="Dalin E."/>
            <person name="Tice H."/>
            <person name="Bruce D."/>
            <person name="Goodwin L."/>
            <person name="Pitluck S."/>
            <person name="Kyrpides N."/>
            <person name="Mavromatis K."/>
            <person name="Ivanova N."/>
            <person name="Ovchinnikova G."/>
            <person name="Sims D."/>
            <person name="Meincke L."/>
            <person name="Brettin T."/>
            <person name="Detter J.C."/>
            <person name="Han C."/>
            <person name="Larimer F."/>
            <person name="Land M."/>
            <person name="Hauser L."/>
            <person name="Markowitz V."/>
            <person name="Cheng J.-F."/>
            <person name="Hugenholtz P."/>
            <person name="Woyke T."/>
            <person name="Wu D."/>
            <person name="Klenk H.-P."/>
            <person name="Eisen J.A."/>
        </authorList>
    </citation>
    <scope>NUCLEOTIDE SEQUENCE [LARGE SCALE GENOMIC DNA]</scope>
    <source>
        <strain evidence="22">ATCC 700099 / DSM 44233 / CIP 104796 / JCM 9543 / NBRC 105858 / Y-104</strain>
    </source>
</reference>
<reference evidence="21 22" key="2">
    <citation type="journal article" date="2010" name="Stand. Genomic Sci.">
        <title>Complete genome sequence of Nakamurella multipartita type strain (Y-104).</title>
        <authorList>
            <person name="Tice H."/>
            <person name="Mayilraj S."/>
            <person name="Sims D."/>
            <person name="Lapidus A."/>
            <person name="Nolan M."/>
            <person name="Lucas S."/>
            <person name="Glavina Del Rio T."/>
            <person name="Copeland A."/>
            <person name="Cheng J.F."/>
            <person name="Meincke L."/>
            <person name="Bruce D."/>
            <person name="Goodwin L."/>
            <person name="Pitluck S."/>
            <person name="Ivanova N."/>
            <person name="Mavromatis K."/>
            <person name="Ovchinnikova G."/>
            <person name="Pati A."/>
            <person name="Chen A."/>
            <person name="Palaniappan K."/>
            <person name="Land M."/>
            <person name="Hauser L."/>
            <person name="Chang Y.J."/>
            <person name="Jeffries C.D."/>
            <person name="Detter J.C."/>
            <person name="Brettin T."/>
            <person name="Rohde M."/>
            <person name="Goker M."/>
            <person name="Bristow J."/>
            <person name="Eisen J.A."/>
            <person name="Markowitz V."/>
            <person name="Hugenholtz P."/>
            <person name="Kyrpides N.C."/>
            <person name="Klenk H.P."/>
            <person name="Chen F."/>
        </authorList>
    </citation>
    <scope>NUCLEOTIDE SEQUENCE [LARGE SCALE GENOMIC DNA]</scope>
    <source>
        <strain evidence="22">ATCC 700099 / DSM 44233 / CIP 104796 / JCM 9543 / NBRC 105858 / Y-104</strain>
    </source>
</reference>
<evidence type="ECO:0000256" key="4">
    <source>
        <dbReference type="ARBA" id="ARBA00008883"/>
    </source>
</evidence>
<keyword evidence="13 18" id="KW-1133">Transmembrane helix</keyword>
<dbReference type="Gene3D" id="3.40.50.300">
    <property type="entry name" value="P-loop containing nucleotide triphosphate hydrolases"/>
    <property type="match status" value="1"/>
</dbReference>
<evidence type="ECO:0000256" key="12">
    <source>
        <dbReference type="ARBA" id="ARBA00022840"/>
    </source>
</evidence>
<dbReference type="Pfam" id="PF02706">
    <property type="entry name" value="Wzz"/>
    <property type="match status" value="1"/>
</dbReference>
<evidence type="ECO:0000256" key="14">
    <source>
        <dbReference type="ARBA" id="ARBA00023136"/>
    </source>
</evidence>
<evidence type="ECO:0000256" key="15">
    <source>
        <dbReference type="ARBA" id="ARBA00023137"/>
    </source>
</evidence>
<gene>
    <name evidence="21" type="ordered locus">Namu_5247</name>
</gene>
<evidence type="ECO:0000256" key="5">
    <source>
        <dbReference type="ARBA" id="ARBA00011903"/>
    </source>
</evidence>
<dbReference type="NCBIfam" id="TIGR01007">
    <property type="entry name" value="eps_fam"/>
    <property type="match status" value="1"/>
</dbReference>
<feature type="transmembrane region" description="Helical" evidence="18">
    <location>
        <begin position="14"/>
        <end position="35"/>
    </location>
</feature>
<evidence type="ECO:0000259" key="19">
    <source>
        <dbReference type="Pfam" id="PF02706"/>
    </source>
</evidence>
<feature type="region of interest" description="Disordered" evidence="17">
    <location>
        <begin position="461"/>
        <end position="509"/>
    </location>
</feature>
<dbReference type="Pfam" id="PF13614">
    <property type="entry name" value="AAA_31"/>
    <property type="match status" value="1"/>
</dbReference>
<dbReference type="STRING" id="479431.Namu_5247"/>
<evidence type="ECO:0000256" key="6">
    <source>
        <dbReference type="ARBA" id="ARBA00022475"/>
    </source>
</evidence>
<evidence type="ECO:0000313" key="21">
    <source>
        <dbReference type="EMBL" id="ACV81513.1"/>
    </source>
</evidence>
<comment type="similarity">
    <text evidence="2">Belongs to the CpsC/CapA family.</text>
</comment>
<dbReference type="GO" id="GO:0042802">
    <property type="term" value="F:identical protein binding"/>
    <property type="evidence" value="ECO:0007669"/>
    <property type="project" value="UniProtKB-ARBA"/>
</dbReference>
<dbReference type="eggNOG" id="COG0489">
    <property type="taxonomic scope" value="Bacteria"/>
</dbReference>
<dbReference type="SUPFAM" id="SSF52540">
    <property type="entry name" value="P-loop containing nucleoside triphosphate hydrolases"/>
    <property type="match status" value="1"/>
</dbReference>
<evidence type="ECO:0000256" key="9">
    <source>
        <dbReference type="ARBA" id="ARBA00022692"/>
    </source>
</evidence>
<dbReference type="InterPro" id="IPR050445">
    <property type="entry name" value="Bact_polysacc_biosynth/exp"/>
</dbReference>
<dbReference type="KEGG" id="nml:Namu_5247"/>
<comment type="subcellular location">
    <subcellularLocation>
        <location evidence="1">Cell inner membrane</location>
        <topology evidence="1">Multi-pass membrane protein</topology>
    </subcellularLocation>
</comment>
<proteinExistence type="inferred from homology"/>
<evidence type="ECO:0000256" key="7">
    <source>
        <dbReference type="ARBA" id="ARBA00022519"/>
    </source>
</evidence>
<dbReference type="EC" id="2.7.10.2" evidence="5"/>
<dbReference type="AlphaFoldDB" id="C8XCB9"/>
<dbReference type="PANTHER" id="PTHR32309">
    <property type="entry name" value="TYROSINE-PROTEIN KINASE"/>
    <property type="match status" value="1"/>
</dbReference>
<dbReference type="eggNOG" id="COG3944">
    <property type="taxonomic scope" value="Bacteria"/>
</dbReference>
<sequence>MDLREYLRVLRRQWVVVLVGLLLGTAVGVVIILRATPLYSSTARLFVSTPGSDSANAQMYQGGLFSQQRVTSYADLIKGSTVAERVLERIGSDESPAALVNQITATADPDSVILQITVTDPSPARAQLLAQSTAEVFTQYVGELESADDPSRSPIRANIVDDAGLPTNPVSPKPMITIGLGAVIGLLLGLAAAWLRETLDTTLKSIEEIQRITGAALLGSIFFDPAAVKKPLITGLSPHAPRVESFRVLRTNLQFLDVDQTSKTYAITSPMPGDGKTTTSINIALALAESGSRTILIETDLRRPKFGEYLNLESTVGLTTVLIGGAQLSDAIQPWGRTGLDVIASGVLPPNPAELLQSKAMAAVLEQVRRDYDAVVIDAPPVLPVTDAALIAAQTGGAILVVRHGKTTRDQAAQARQRLDSVGTQVLGTIFNFVPQRASSTYGYGYGYGYGYAPTTPVSGEVLLPGEPGDAVTSPPVETAQVSADQPAAGPGEDRRNGHASGSLSRAQT</sequence>
<accession>C8XCB9</accession>
<feature type="domain" description="Polysaccharide chain length determinant N-terminal" evidence="19">
    <location>
        <begin position="1"/>
        <end position="88"/>
    </location>
</feature>
<comment type="catalytic activity">
    <reaction evidence="16">
        <text>L-tyrosyl-[protein] + ATP = O-phospho-L-tyrosyl-[protein] + ADP + H(+)</text>
        <dbReference type="Rhea" id="RHEA:10596"/>
        <dbReference type="Rhea" id="RHEA-COMP:10136"/>
        <dbReference type="Rhea" id="RHEA-COMP:20101"/>
        <dbReference type="ChEBI" id="CHEBI:15378"/>
        <dbReference type="ChEBI" id="CHEBI:30616"/>
        <dbReference type="ChEBI" id="CHEBI:46858"/>
        <dbReference type="ChEBI" id="CHEBI:61978"/>
        <dbReference type="ChEBI" id="CHEBI:456216"/>
        <dbReference type="EC" id="2.7.10.2"/>
    </reaction>
</comment>
<dbReference type="RefSeq" id="WP_015750318.1">
    <property type="nucleotide sequence ID" value="NC_013235.1"/>
</dbReference>
<feature type="compositionally biased region" description="Polar residues" evidence="17">
    <location>
        <begin position="500"/>
        <end position="509"/>
    </location>
</feature>
<evidence type="ECO:0000256" key="13">
    <source>
        <dbReference type="ARBA" id="ARBA00022989"/>
    </source>
</evidence>
<keyword evidence="15" id="KW-0829">Tyrosine-protein kinase</keyword>
<evidence type="ECO:0000256" key="8">
    <source>
        <dbReference type="ARBA" id="ARBA00022679"/>
    </source>
</evidence>
<comment type="similarity">
    <text evidence="4">Belongs to the etk/wzc family.</text>
</comment>
<organism evidence="21 22">
    <name type="scientific">Nakamurella multipartita (strain ATCC 700099 / DSM 44233 / CIP 104796 / JCM 9543 / NBRC 105858 / Y-104)</name>
    <name type="common">Microsphaera multipartita</name>
    <dbReference type="NCBI Taxonomy" id="479431"/>
    <lineage>
        <taxon>Bacteria</taxon>
        <taxon>Bacillati</taxon>
        <taxon>Actinomycetota</taxon>
        <taxon>Actinomycetes</taxon>
        <taxon>Nakamurellales</taxon>
        <taxon>Nakamurellaceae</taxon>
        <taxon>Nakamurella</taxon>
    </lineage>
</organism>
<keyword evidence="6" id="KW-1003">Cell membrane</keyword>